<reference evidence="2 3" key="1">
    <citation type="journal article" date="2016" name="Mol. Biol. Evol.">
        <title>Comparative Genomics of Early-Diverging Mushroom-Forming Fungi Provides Insights into the Origins of Lignocellulose Decay Capabilities.</title>
        <authorList>
            <person name="Nagy L.G."/>
            <person name="Riley R."/>
            <person name="Tritt A."/>
            <person name="Adam C."/>
            <person name="Daum C."/>
            <person name="Floudas D."/>
            <person name="Sun H."/>
            <person name="Yadav J.S."/>
            <person name="Pangilinan J."/>
            <person name="Larsson K.H."/>
            <person name="Matsuura K."/>
            <person name="Barry K."/>
            <person name="Labutti K."/>
            <person name="Kuo R."/>
            <person name="Ohm R.A."/>
            <person name="Bhattacharya S.S."/>
            <person name="Shirouzu T."/>
            <person name="Yoshinaga Y."/>
            <person name="Martin F.M."/>
            <person name="Grigoriev I.V."/>
            <person name="Hibbett D.S."/>
        </authorList>
    </citation>
    <scope>NUCLEOTIDE SEQUENCE [LARGE SCALE GENOMIC DNA]</scope>
    <source>
        <strain evidence="2 3">HHB12733</strain>
    </source>
</reference>
<sequence length="144" mass="15488">MCLHGPLGGGRRYRGRSYTGRGLRSKQARVGTYTLCDVSNTRRARRPRTLPFPRGVHGPAHDRQLERGPPAVQRPARVLGGMSMVAGPSLLEISVIPALSACEACQPALPKPTPDGPAVFSRKRGNILGPFHTPTSRRPVGHGI</sequence>
<evidence type="ECO:0000313" key="2">
    <source>
        <dbReference type="EMBL" id="KZT50807.1"/>
    </source>
</evidence>
<evidence type="ECO:0000256" key="1">
    <source>
        <dbReference type="SAM" id="MobiDB-lite"/>
    </source>
</evidence>
<dbReference type="EMBL" id="KV424143">
    <property type="protein sequence ID" value="KZT50807.1"/>
    <property type="molecule type" value="Genomic_DNA"/>
</dbReference>
<gene>
    <name evidence="2" type="ORF">CALCODRAFT_168385</name>
</gene>
<keyword evidence="3" id="KW-1185">Reference proteome</keyword>
<dbReference type="AlphaFoldDB" id="A0A165CHJ8"/>
<dbReference type="Proteomes" id="UP000076842">
    <property type="component" value="Unassembled WGS sequence"/>
</dbReference>
<dbReference type="InParanoid" id="A0A165CHJ8"/>
<accession>A0A165CHJ8</accession>
<proteinExistence type="predicted"/>
<protein>
    <submittedName>
        <fullName evidence="2">Uncharacterized protein</fullName>
    </submittedName>
</protein>
<feature type="region of interest" description="Disordered" evidence="1">
    <location>
        <begin position="48"/>
        <end position="68"/>
    </location>
</feature>
<organism evidence="2 3">
    <name type="scientific">Calocera cornea HHB12733</name>
    <dbReference type="NCBI Taxonomy" id="1353952"/>
    <lineage>
        <taxon>Eukaryota</taxon>
        <taxon>Fungi</taxon>
        <taxon>Dikarya</taxon>
        <taxon>Basidiomycota</taxon>
        <taxon>Agaricomycotina</taxon>
        <taxon>Dacrymycetes</taxon>
        <taxon>Dacrymycetales</taxon>
        <taxon>Dacrymycetaceae</taxon>
        <taxon>Calocera</taxon>
    </lineage>
</organism>
<evidence type="ECO:0000313" key="3">
    <source>
        <dbReference type="Proteomes" id="UP000076842"/>
    </source>
</evidence>
<name>A0A165CHJ8_9BASI</name>